<dbReference type="GO" id="GO:0005840">
    <property type="term" value="C:ribosome"/>
    <property type="evidence" value="ECO:0007669"/>
    <property type="project" value="UniProtKB-KW"/>
</dbReference>
<evidence type="ECO:0000256" key="6">
    <source>
        <dbReference type="HAMAP-Rule" id="MF_01345"/>
    </source>
</evidence>
<keyword evidence="4 6" id="KW-0689">Ribosomal protein</keyword>
<dbReference type="PROSITE" id="PS00056">
    <property type="entry name" value="RIBOSOMAL_S17"/>
    <property type="match status" value="1"/>
</dbReference>
<proteinExistence type="inferred from homology"/>
<evidence type="ECO:0000256" key="5">
    <source>
        <dbReference type="ARBA" id="ARBA00023274"/>
    </source>
</evidence>
<dbReference type="HAMAP" id="MF_01345_B">
    <property type="entry name" value="Ribosomal_uS17_B"/>
    <property type="match status" value="1"/>
</dbReference>
<evidence type="ECO:0000256" key="7">
    <source>
        <dbReference type="RuleBase" id="RU003872"/>
    </source>
</evidence>
<dbReference type="Proteomes" id="UP001240643">
    <property type="component" value="Unassembled WGS sequence"/>
</dbReference>
<accession>A0ABU0LY63</accession>
<reference evidence="8" key="1">
    <citation type="submission" date="2023-07" db="EMBL/GenBank/DDBJ databases">
        <title>Genomic Encyclopedia of Type Strains, Phase IV (KMG-IV): sequencing the most valuable type-strain genomes for metagenomic binning, comparative biology and taxonomic classification.</title>
        <authorList>
            <person name="Goeker M."/>
        </authorList>
    </citation>
    <scope>NUCLEOTIDE SEQUENCE [LARGE SCALE GENOMIC DNA]</scope>
    <source>
        <strain evidence="8">DSM 21204</strain>
    </source>
</reference>
<dbReference type="PRINTS" id="PR00973">
    <property type="entry name" value="RIBOSOMALS17"/>
</dbReference>
<keyword evidence="9" id="KW-1185">Reference proteome</keyword>
<dbReference type="NCBIfam" id="TIGR03635">
    <property type="entry name" value="uS17_bact"/>
    <property type="match status" value="1"/>
</dbReference>
<name>A0ABU0LY63_9BACT</name>
<comment type="caution">
    <text evidence="8">The sequence shown here is derived from an EMBL/GenBank/DDBJ whole genome shotgun (WGS) entry which is preliminary data.</text>
</comment>
<evidence type="ECO:0000256" key="2">
    <source>
        <dbReference type="ARBA" id="ARBA00022730"/>
    </source>
</evidence>
<evidence type="ECO:0000256" key="4">
    <source>
        <dbReference type="ARBA" id="ARBA00022980"/>
    </source>
</evidence>
<keyword evidence="3 6" id="KW-0694">RNA-binding</keyword>
<dbReference type="InterPro" id="IPR019979">
    <property type="entry name" value="Ribosomal_uS17_CS"/>
</dbReference>
<evidence type="ECO:0000256" key="3">
    <source>
        <dbReference type="ARBA" id="ARBA00022884"/>
    </source>
</evidence>
<dbReference type="Gene3D" id="2.40.50.140">
    <property type="entry name" value="Nucleic acid-binding proteins"/>
    <property type="match status" value="1"/>
</dbReference>
<dbReference type="Pfam" id="PF00366">
    <property type="entry name" value="Ribosomal_S17"/>
    <property type="match status" value="1"/>
</dbReference>
<dbReference type="NCBIfam" id="NF004123">
    <property type="entry name" value="PRK05610.1"/>
    <property type="match status" value="1"/>
</dbReference>
<evidence type="ECO:0000313" key="9">
    <source>
        <dbReference type="Proteomes" id="UP001240643"/>
    </source>
</evidence>
<protein>
    <recommendedName>
        <fullName evidence="6">Small ribosomal subunit protein uS17</fullName>
    </recommendedName>
</protein>
<sequence length="96" mass="11151">MNQVEKTQPTTPVTKKYRKVLKGVVVSTKNAKTIVVKVESKFKHPLYKKLVIRHKKYHAHDELEKAKEGDFVSIIETRPLSALKNWRLNKILTEAK</sequence>
<dbReference type="CDD" id="cd00364">
    <property type="entry name" value="Ribosomal_uS17"/>
    <property type="match status" value="1"/>
</dbReference>
<comment type="function">
    <text evidence="6">One of the primary rRNA binding proteins, it binds specifically to the 5'-end of 16S ribosomal RNA.</text>
</comment>
<organism evidence="8 9">
    <name type="scientific">Mycoplasmoides fastidiosum</name>
    <dbReference type="NCBI Taxonomy" id="92758"/>
    <lineage>
        <taxon>Bacteria</taxon>
        <taxon>Bacillati</taxon>
        <taxon>Mycoplasmatota</taxon>
        <taxon>Mycoplasmoidales</taxon>
        <taxon>Mycoplasmoidaceae</taxon>
        <taxon>Mycoplasmoides</taxon>
    </lineage>
</organism>
<dbReference type="InterPro" id="IPR019984">
    <property type="entry name" value="Ribosomal_uS17_bact/chlr"/>
</dbReference>
<evidence type="ECO:0000313" key="8">
    <source>
        <dbReference type="EMBL" id="MDQ0513625.1"/>
    </source>
</evidence>
<dbReference type="PANTHER" id="PTHR10744:SF1">
    <property type="entry name" value="SMALL RIBOSOMAL SUBUNIT PROTEIN US17M"/>
    <property type="match status" value="1"/>
</dbReference>
<comment type="subunit">
    <text evidence="6">Part of the 30S ribosomal subunit.</text>
</comment>
<dbReference type="SUPFAM" id="SSF50249">
    <property type="entry name" value="Nucleic acid-binding proteins"/>
    <property type="match status" value="1"/>
</dbReference>
<dbReference type="PANTHER" id="PTHR10744">
    <property type="entry name" value="40S RIBOSOMAL PROTEIN S11 FAMILY MEMBER"/>
    <property type="match status" value="1"/>
</dbReference>
<keyword evidence="2 6" id="KW-0699">rRNA-binding</keyword>
<dbReference type="RefSeq" id="WP_416388924.1">
    <property type="nucleotide sequence ID" value="NZ_CP101809.1"/>
</dbReference>
<gene>
    <name evidence="6" type="primary">rpsQ</name>
    <name evidence="8" type="ORF">J2Z62_000063</name>
</gene>
<dbReference type="InterPro" id="IPR000266">
    <property type="entry name" value="Ribosomal_uS17"/>
</dbReference>
<dbReference type="InterPro" id="IPR012340">
    <property type="entry name" value="NA-bd_OB-fold"/>
</dbReference>
<evidence type="ECO:0000256" key="1">
    <source>
        <dbReference type="ARBA" id="ARBA00010254"/>
    </source>
</evidence>
<dbReference type="EMBL" id="JAUSWO010000001">
    <property type="protein sequence ID" value="MDQ0513625.1"/>
    <property type="molecule type" value="Genomic_DNA"/>
</dbReference>
<comment type="similarity">
    <text evidence="1 6 7">Belongs to the universal ribosomal protein uS17 family.</text>
</comment>
<keyword evidence="5 6" id="KW-0687">Ribonucleoprotein</keyword>